<name>A0A8T0Q2F2_PANVG</name>
<accession>A0A8T0Q2F2</accession>
<comment type="caution">
    <text evidence="2">The sequence shown here is derived from an EMBL/GenBank/DDBJ whole genome shotgun (WGS) entry which is preliminary data.</text>
</comment>
<dbReference type="Proteomes" id="UP000823388">
    <property type="component" value="Chromosome 7N"/>
</dbReference>
<protein>
    <submittedName>
        <fullName evidence="2">Uncharacterized protein</fullName>
    </submittedName>
</protein>
<dbReference type="AlphaFoldDB" id="A0A8T0Q2F2"/>
<feature type="region of interest" description="Disordered" evidence="1">
    <location>
        <begin position="1"/>
        <end position="21"/>
    </location>
</feature>
<evidence type="ECO:0000313" key="3">
    <source>
        <dbReference type="Proteomes" id="UP000823388"/>
    </source>
</evidence>
<reference evidence="2" key="1">
    <citation type="submission" date="2020-05" db="EMBL/GenBank/DDBJ databases">
        <title>WGS assembly of Panicum virgatum.</title>
        <authorList>
            <person name="Lovell J.T."/>
            <person name="Jenkins J."/>
            <person name="Shu S."/>
            <person name="Juenger T.E."/>
            <person name="Schmutz J."/>
        </authorList>
    </citation>
    <scope>NUCLEOTIDE SEQUENCE</scope>
    <source>
        <strain evidence="2">AP13</strain>
    </source>
</reference>
<dbReference type="EMBL" id="CM029050">
    <property type="protein sequence ID" value="KAG2567278.1"/>
    <property type="molecule type" value="Genomic_DNA"/>
</dbReference>
<organism evidence="2 3">
    <name type="scientific">Panicum virgatum</name>
    <name type="common">Blackwell switchgrass</name>
    <dbReference type="NCBI Taxonomy" id="38727"/>
    <lineage>
        <taxon>Eukaryota</taxon>
        <taxon>Viridiplantae</taxon>
        <taxon>Streptophyta</taxon>
        <taxon>Embryophyta</taxon>
        <taxon>Tracheophyta</taxon>
        <taxon>Spermatophyta</taxon>
        <taxon>Magnoliopsida</taxon>
        <taxon>Liliopsida</taxon>
        <taxon>Poales</taxon>
        <taxon>Poaceae</taxon>
        <taxon>PACMAD clade</taxon>
        <taxon>Panicoideae</taxon>
        <taxon>Panicodae</taxon>
        <taxon>Paniceae</taxon>
        <taxon>Panicinae</taxon>
        <taxon>Panicum</taxon>
        <taxon>Panicum sect. Hiantes</taxon>
    </lineage>
</organism>
<proteinExistence type="predicted"/>
<sequence length="70" mass="8408">MHGVEENDLDELNPEDYRPTNIEDDETRVFHQQDFQYEYAADADIGYKYLDSYDAVYKDLPKKHHVLKKK</sequence>
<keyword evidence="3" id="KW-1185">Reference proteome</keyword>
<evidence type="ECO:0000256" key="1">
    <source>
        <dbReference type="SAM" id="MobiDB-lite"/>
    </source>
</evidence>
<gene>
    <name evidence="2" type="ORF">PVAP13_7NG344633</name>
</gene>
<evidence type="ECO:0000313" key="2">
    <source>
        <dbReference type="EMBL" id="KAG2567278.1"/>
    </source>
</evidence>
<feature type="compositionally biased region" description="Acidic residues" evidence="1">
    <location>
        <begin position="1"/>
        <end position="14"/>
    </location>
</feature>